<dbReference type="PANTHER" id="PTHR28229:SF1">
    <property type="entry name" value="TRANSLOCATION PROTEIN SEC66"/>
    <property type="match status" value="1"/>
</dbReference>
<protein>
    <submittedName>
        <fullName evidence="3">Preprotein translocase subunit Sec66 domain-containing protein</fullName>
    </submittedName>
</protein>
<name>A0A9P3G7S0_9APHY</name>
<comment type="caution">
    <text evidence="3">The sequence shown here is derived from an EMBL/GenBank/DDBJ whole genome shotgun (WGS) entry which is preliminary data.</text>
</comment>
<gene>
    <name evidence="3" type="ORF">PsYK624_069760</name>
</gene>
<sequence>MASLLVPLLYVFIVFGGLWVFSTLYKRHISKKVIEPYFPRHRERDIYVSLLQKTDPPAPEHLLKAALVRRAVTNVSRIMRLREDKPAMQNLLQKGSIGDDLWNSMLAAEKELEAEVLETAAEANTFVDGWGQIIYQTATEVLHNEKLKALLDSIESMKAEKEQKYGVKAKLNLVAVPSPSPAPRSPMPPPALPAQTGSTTPSTPVAKADGLPSSSSTGAGSVVSSDGEASGSMSPSTPRTPKSAKKGKKRK</sequence>
<evidence type="ECO:0000313" key="4">
    <source>
        <dbReference type="Proteomes" id="UP000703269"/>
    </source>
</evidence>
<keyword evidence="2" id="KW-0812">Transmembrane</keyword>
<proteinExistence type="predicted"/>
<dbReference type="AlphaFoldDB" id="A0A9P3G7S0"/>
<dbReference type="OrthoDB" id="73168at2759"/>
<keyword evidence="2" id="KW-1133">Transmembrane helix</keyword>
<dbReference type="GO" id="GO:0031204">
    <property type="term" value="P:post-translational protein targeting to membrane, translocation"/>
    <property type="evidence" value="ECO:0007669"/>
    <property type="project" value="InterPro"/>
</dbReference>
<reference evidence="3 4" key="1">
    <citation type="submission" date="2021-08" db="EMBL/GenBank/DDBJ databases">
        <title>Draft Genome Sequence of Phanerochaete sordida strain YK-624.</title>
        <authorList>
            <person name="Mori T."/>
            <person name="Dohra H."/>
            <person name="Suzuki T."/>
            <person name="Kawagishi H."/>
            <person name="Hirai H."/>
        </authorList>
    </citation>
    <scope>NUCLEOTIDE SEQUENCE [LARGE SCALE GENOMIC DNA]</scope>
    <source>
        <strain evidence="3 4">YK-624</strain>
    </source>
</reference>
<feature type="region of interest" description="Disordered" evidence="1">
    <location>
        <begin position="177"/>
        <end position="251"/>
    </location>
</feature>
<feature type="compositionally biased region" description="Basic residues" evidence="1">
    <location>
        <begin position="242"/>
        <end position="251"/>
    </location>
</feature>
<keyword evidence="2" id="KW-0472">Membrane</keyword>
<evidence type="ECO:0000256" key="1">
    <source>
        <dbReference type="SAM" id="MobiDB-lite"/>
    </source>
</evidence>
<feature type="transmembrane region" description="Helical" evidence="2">
    <location>
        <begin position="6"/>
        <end position="25"/>
    </location>
</feature>
<organism evidence="3 4">
    <name type="scientific">Phanerochaete sordida</name>
    <dbReference type="NCBI Taxonomy" id="48140"/>
    <lineage>
        <taxon>Eukaryota</taxon>
        <taxon>Fungi</taxon>
        <taxon>Dikarya</taxon>
        <taxon>Basidiomycota</taxon>
        <taxon>Agaricomycotina</taxon>
        <taxon>Agaricomycetes</taxon>
        <taxon>Polyporales</taxon>
        <taxon>Phanerochaetaceae</taxon>
        <taxon>Phanerochaete</taxon>
    </lineage>
</organism>
<feature type="compositionally biased region" description="Polar residues" evidence="1">
    <location>
        <begin position="231"/>
        <end position="240"/>
    </location>
</feature>
<accession>A0A9P3G7S0</accession>
<keyword evidence="4" id="KW-1185">Reference proteome</keyword>
<evidence type="ECO:0000256" key="2">
    <source>
        <dbReference type="SAM" id="Phobius"/>
    </source>
</evidence>
<evidence type="ECO:0000313" key="3">
    <source>
        <dbReference type="EMBL" id="GJE90832.1"/>
    </source>
</evidence>
<feature type="compositionally biased region" description="Low complexity" evidence="1">
    <location>
        <begin position="213"/>
        <end position="225"/>
    </location>
</feature>
<feature type="compositionally biased region" description="Pro residues" evidence="1">
    <location>
        <begin position="178"/>
        <end position="192"/>
    </location>
</feature>
<dbReference type="PANTHER" id="PTHR28229">
    <property type="entry name" value="TRANSLOCATION PROTEIN SEC66"/>
    <property type="match status" value="1"/>
</dbReference>
<dbReference type="EMBL" id="BPQB01000018">
    <property type="protein sequence ID" value="GJE90832.1"/>
    <property type="molecule type" value="Genomic_DNA"/>
</dbReference>
<dbReference type="GO" id="GO:0031207">
    <property type="term" value="C:Sec62/Sec63 complex"/>
    <property type="evidence" value="ECO:0007669"/>
    <property type="project" value="InterPro"/>
</dbReference>
<dbReference type="Proteomes" id="UP000703269">
    <property type="component" value="Unassembled WGS sequence"/>
</dbReference>
<dbReference type="Pfam" id="PF09802">
    <property type="entry name" value="Sec66"/>
    <property type="match status" value="1"/>
</dbReference>
<dbReference type="InterPro" id="IPR018624">
    <property type="entry name" value="Sec66"/>
</dbReference>